<dbReference type="Gene3D" id="3.40.50.300">
    <property type="entry name" value="P-loop containing nucleotide triphosphate hydrolases"/>
    <property type="match status" value="1"/>
</dbReference>
<keyword evidence="4" id="KW-0547">Nucleotide-binding</keyword>
<evidence type="ECO:0000256" key="3">
    <source>
        <dbReference type="ARBA" id="ARBA00022692"/>
    </source>
</evidence>
<dbReference type="OrthoDB" id="430326at2759"/>
<dbReference type="GO" id="GO:0016887">
    <property type="term" value="F:ATP hydrolysis activity"/>
    <property type="evidence" value="ECO:0007669"/>
    <property type="project" value="InterPro"/>
</dbReference>
<comment type="subcellular location">
    <subcellularLocation>
        <location evidence="1">Mitochondrion inner membrane</location>
        <topology evidence="1">Multi-pass membrane protein</topology>
    </subcellularLocation>
</comment>
<dbReference type="InterPro" id="IPR018998">
    <property type="entry name" value="EndoU_C"/>
</dbReference>
<evidence type="ECO:0000256" key="6">
    <source>
        <dbReference type="ARBA" id="ARBA00022840"/>
    </source>
</evidence>
<keyword evidence="5" id="KW-0378">Hydrolase</keyword>
<dbReference type="SUPFAM" id="SSF90123">
    <property type="entry name" value="ABC transporter transmembrane region"/>
    <property type="match status" value="1"/>
</dbReference>
<evidence type="ECO:0000256" key="7">
    <source>
        <dbReference type="ARBA" id="ARBA00022989"/>
    </source>
</evidence>
<evidence type="ECO:0000256" key="8">
    <source>
        <dbReference type="ARBA" id="ARBA00023136"/>
    </source>
</evidence>
<dbReference type="Pfam" id="PF00664">
    <property type="entry name" value="ABC_membrane"/>
    <property type="match status" value="1"/>
</dbReference>
<dbReference type="GO" id="GO:0140359">
    <property type="term" value="F:ABC-type transporter activity"/>
    <property type="evidence" value="ECO:0007669"/>
    <property type="project" value="InterPro"/>
</dbReference>
<dbReference type="PANTHER" id="PTHR43394">
    <property type="entry name" value="ATP-DEPENDENT PERMEASE MDL1, MITOCHONDRIAL"/>
    <property type="match status" value="1"/>
</dbReference>
<dbReference type="CDD" id="cd21159">
    <property type="entry name" value="XendoU"/>
    <property type="match status" value="1"/>
</dbReference>
<accession>A0A8R1U354</accession>
<evidence type="ECO:0000313" key="10">
    <source>
        <dbReference type="Proteomes" id="UP000005239"/>
    </source>
</evidence>
<proteinExistence type="predicted"/>
<dbReference type="InterPro" id="IPR003439">
    <property type="entry name" value="ABC_transporter-like_ATP-bd"/>
</dbReference>
<dbReference type="InterPro" id="IPR027417">
    <property type="entry name" value="P-loop_NTPase"/>
</dbReference>
<dbReference type="PROSITE" id="PS00211">
    <property type="entry name" value="ABC_TRANSPORTER_1"/>
    <property type="match status" value="1"/>
</dbReference>
<dbReference type="Pfam" id="PF09412">
    <property type="entry name" value="XendoU"/>
    <property type="match status" value="1"/>
</dbReference>
<reference evidence="9" key="2">
    <citation type="submission" date="2022-06" db="UniProtKB">
        <authorList>
            <consortium name="EnsemblMetazoa"/>
        </authorList>
    </citation>
    <scope>IDENTIFICATION</scope>
    <source>
        <strain evidence="9">PS312</strain>
    </source>
</reference>
<dbReference type="GO" id="GO:0004521">
    <property type="term" value="F:RNA endonuclease activity"/>
    <property type="evidence" value="ECO:0007669"/>
    <property type="project" value="InterPro"/>
</dbReference>
<name>A0A2A6CDG1_PRIPA</name>
<dbReference type="SMART" id="SM00382">
    <property type="entry name" value="AAA"/>
    <property type="match status" value="1"/>
</dbReference>
<dbReference type="PANTHER" id="PTHR43394:SF19">
    <property type="entry name" value="ABC TRANSPORTER B FAMILY"/>
    <property type="match status" value="1"/>
</dbReference>
<dbReference type="InterPro" id="IPR037227">
    <property type="entry name" value="EndoU-like"/>
</dbReference>
<dbReference type="SUPFAM" id="SSF142877">
    <property type="entry name" value="EndoU-like"/>
    <property type="match status" value="1"/>
</dbReference>
<evidence type="ECO:0000256" key="5">
    <source>
        <dbReference type="ARBA" id="ARBA00022801"/>
    </source>
</evidence>
<keyword evidence="3" id="KW-0812">Transmembrane</keyword>
<gene>
    <name evidence="9" type="primary">WBGene00089911</name>
</gene>
<dbReference type="InterPro" id="IPR036640">
    <property type="entry name" value="ABC1_TM_sf"/>
</dbReference>
<dbReference type="GO" id="GO:0042626">
    <property type="term" value="F:ATPase-coupled transmembrane transporter activity"/>
    <property type="evidence" value="ECO:0000318"/>
    <property type="project" value="GO_Central"/>
</dbReference>
<evidence type="ECO:0000256" key="4">
    <source>
        <dbReference type="ARBA" id="ARBA00022741"/>
    </source>
</evidence>
<dbReference type="SUPFAM" id="SSF52540">
    <property type="entry name" value="P-loop containing nucleoside triphosphate hydrolases"/>
    <property type="match status" value="1"/>
</dbReference>
<dbReference type="CDD" id="cd03249">
    <property type="entry name" value="ABC_MTABC3_MDL1_MDL2"/>
    <property type="match status" value="1"/>
</dbReference>
<dbReference type="InterPro" id="IPR039421">
    <property type="entry name" value="Type_1_exporter"/>
</dbReference>
<dbReference type="AlphaFoldDB" id="A0A2A6CDG1"/>
<dbReference type="Proteomes" id="UP000005239">
    <property type="component" value="Unassembled WGS sequence"/>
</dbReference>
<dbReference type="CDD" id="cd18572">
    <property type="entry name" value="ABC_6TM_TAP"/>
    <property type="match status" value="1"/>
</dbReference>
<dbReference type="GO" id="GO:0005524">
    <property type="term" value="F:ATP binding"/>
    <property type="evidence" value="ECO:0007669"/>
    <property type="project" value="UniProtKB-KW"/>
</dbReference>
<dbReference type="FunFam" id="3.40.50.300:FF:000403">
    <property type="entry name" value="ATP-binding cassette sub-family B member 8, mitochondrial"/>
    <property type="match status" value="1"/>
</dbReference>
<dbReference type="PROSITE" id="PS51959">
    <property type="entry name" value="ENDOU"/>
    <property type="match status" value="1"/>
</dbReference>
<dbReference type="Gene3D" id="1.20.1560.10">
    <property type="entry name" value="ABC transporter type 1, transmembrane domain"/>
    <property type="match status" value="2"/>
</dbReference>
<reference evidence="10" key="1">
    <citation type="journal article" date="2008" name="Nat. Genet.">
        <title>The Pristionchus pacificus genome provides a unique perspective on nematode lifestyle and parasitism.</title>
        <authorList>
            <person name="Dieterich C."/>
            <person name="Clifton S.W."/>
            <person name="Schuster L.N."/>
            <person name="Chinwalla A."/>
            <person name="Delehaunty K."/>
            <person name="Dinkelacker I."/>
            <person name="Fulton L."/>
            <person name="Fulton R."/>
            <person name="Godfrey J."/>
            <person name="Minx P."/>
            <person name="Mitreva M."/>
            <person name="Roeseler W."/>
            <person name="Tian H."/>
            <person name="Witte H."/>
            <person name="Yang S.P."/>
            <person name="Wilson R.K."/>
            <person name="Sommer R.J."/>
        </authorList>
    </citation>
    <scope>NUCLEOTIDE SEQUENCE [LARGE SCALE GENOMIC DNA]</scope>
    <source>
        <strain evidence="10">PS312</strain>
    </source>
</reference>
<keyword evidence="2" id="KW-0813">Transport</keyword>
<dbReference type="InterPro" id="IPR017871">
    <property type="entry name" value="ABC_transporter-like_CS"/>
</dbReference>
<protein>
    <submittedName>
        <fullName evidence="9">ABC transporter ATP-binding protein</fullName>
    </submittedName>
</protein>
<evidence type="ECO:0000256" key="1">
    <source>
        <dbReference type="ARBA" id="ARBA00004448"/>
    </source>
</evidence>
<keyword evidence="7" id="KW-1133">Transmembrane helix</keyword>
<evidence type="ECO:0000256" key="2">
    <source>
        <dbReference type="ARBA" id="ARBA00022448"/>
    </source>
</evidence>
<keyword evidence="8" id="KW-0472">Membrane</keyword>
<organism evidence="9 10">
    <name type="scientific">Pristionchus pacificus</name>
    <name type="common">Parasitic nematode worm</name>
    <dbReference type="NCBI Taxonomy" id="54126"/>
    <lineage>
        <taxon>Eukaryota</taxon>
        <taxon>Metazoa</taxon>
        <taxon>Ecdysozoa</taxon>
        <taxon>Nematoda</taxon>
        <taxon>Chromadorea</taxon>
        <taxon>Rhabditida</taxon>
        <taxon>Rhabditina</taxon>
        <taxon>Diplogasteromorpha</taxon>
        <taxon>Diplogasteroidea</taxon>
        <taxon>Neodiplogasteridae</taxon>
        <taxon>Pristionchus</taxon>
    </lineage>
</organism>
<sequence length="1004" mass="112028">MRIASSAFLLFDLCVILTLLSFNVSDIVDIWEVYKVIFTSDRYFSLVLCVVRIIFFTIGQQLVARKRLNTTITLFCLASISFSFFALLLLSEQKETSFFAFTLVFWNIISTGCYYVIWRNTVISCSTEQEKKDDDGYGEIPLTRSEQIRVLLSLSFSDWKSLILATSISLVSAGVCVALPHYTSEVLNGVIASREDPNFYRSIKILAGLTVASMILSGLRGGSFLFHTSFVVSKMRKDLFASIMNQEIAFFDKFKSGEIISRLTSDVDQISNQLTIIFTYYVKISLQLAGKIIFMTFLSWKLTLVNLIAFTIMIYITKLYSDFYEKMGEEMSKSKAVSHQVAEEAISSIRTIRSFAAEKRCIDNFDKTIDKTELVARREALAITGQDITHDFFYNTIYVIVLIYGARLISMGALETSTLVTFMMYQLQIGDNVVCIANTIPEMAGTLGQSRKFCQFLGELKLENISFSYPSRPTNTVLENFSLEIRPGETLALVGPSGAGKSTIVSLIERFYDPDEGSVTLDGVQLREYSHEYIHSKIALVAQGPVLFDCSVSENIRFGCDASEEEIVAAAKTANAHNFILGLERGYDATCGEKGAQMSGGQKQRIAIARALVRDPSIVILDEATSALDGQSELVVQEAMERCSSTRTVIVIAHRLSTIEKADRIAVIDEGRVVQLGTHNQLLQDQNGLYHKLVRPRRRLALASSAPLDADAVLVPHFNAETRAEDVQTIIAATDAEFQTLVDNMRAQDADKPTSSQYKLNWGTKLGSNPKPSGKDLMSNVAESLFSKPVYAALKKAYDNNIFNADVCVSESDYQSGFKQSIIQSLLDTWSSTKPFTLMHDYLVKKGKVDSDMTKFKKFLTTYWFGTYSRCSNNKKTIGSSGFEHVFSGEWKDGTIDGHHNWMKYYLDQKAKKIAYYGYYSTDGQLTGTFEYDWSDHHKDKGGMLFGTSPVFDFSLYTACSMVHSGSDGCRFSIDGYQLAVTSYTQDCAGGGLCLSTAYPVDNL</sequence>
<dbReference type="InterPro" id="IPR003593">
    <property type="entry name" value="AAA+_ATPase"/>
</dbReference>
<dbReference type="PROSITE" id="PS50893">
    <property type="entry name" value="ABC_TRANSPORTER_2"/>
    <property type="match status" value="1"/>
</dbReference>
<accession>A0A2A6CDG1</accession>
<keyword evidence="10" id="KW-1185">Reference proteome</keyword>
<evidence type="ECO:0000313" key="9">
    <source>
        <dbReference type="EnsemblMetazoa" id="PPA00357.1"/>
    </source>
</evidence>
<dbReference type="GO" id="GO:0005886">
    <property type="term" value="C:plasma membrane"/>
    <property type="evidence" value="ECO:0000318"/>
    <property type="project" value="GO_Central"/>
</dbReference>
<dbReference type="PROSITE" id="PS50929">
    <property type="entry name" value="ABC_TM1F"/>
    <property type="match status" value="1"/>
</dbReference>
<keyword evidence="6" id="KW-0067">ATP-binding</keyword>
<dbReference type="FunFam" id="1.20.1560.10:FF:000154">
    <property type="entry name" value="HAlF transporter (PGP related)"/>
    <property type="match status" value="1"/>
</dbReference>
<dbReference type="EnsemblMetazoa" id="PPA00357.1">
    <property type="protein sequence ID" value="PPA00357.1"/>
    <property type="gene ID" value="WBGene00089911"/>
</dbReference>
<dbReference type="InterPro" id="IPR011527">
    <property type="entry name" value="ABC1_TM_dom"/>
</dbReference>
<dbReference type="GO" id="GO:0005743">
    <property type="term" value="C:mitochondrial inner membrane"/>
    <property type="evidence" value="ECO:0007669"/>
    <property type="project" value="UniProtKB-SubCell"/>
</dbReference>
<dbReference type="Pfam" id="PF00005">
    <property type="entry name" value="ABC_tran"/>
    <property type="match status" value="1"/>
</dbReference>